<keyword evidence="2" id="KW-1185">Reference proteome</keyword>
<name>A0A090MWA3_AFIFE</name>
<comment type="caution">
    <text evidence="1">The sequence shown here is derived from an EMBL/GenBank/DDBJ whole genome shotgun (WGS) entry which is preliminary data.</text>
</comment>
<gene>
    <name evidence="1" type="ORF">BN961_03909</name>
</gene>
<proteinExistence type="predicted"/>
<dbReference type="Proteomes" id="UP000035762">
    <property type="component" value="Unassembled WGS sequence"/>
</dbReference>
<protein>
    <submittedName>
        <fullName evidence="1">Uncharacterized protein</fullName>
    </submittedName>
</protein>
<dbReference type="InterPro" id="IPR035223">
    <property type="entry name" value="DUF5335"/>
</dbReference>
<dbReference type="AlphaFoldDB" id="A0A090MWA3"/>
<dbReference type="Pfam" id="PF17269">
    <property type="entry name" value="DUF5335"/>
    <property type="match status" value="1"/>
</dbReference>
<evidence type="ECO:0000313" key="1">
    <source>
        <dbReference type="EMBL" id="CEG10469.1"/>
    </source>
</evidence>
<sequence length="117" mass="12844">MAVHQLSKSEWQSYCDRVSKGLEGKRAQIEVAALTLGDQIATKWVPIVGITYDPKDDILEVAVEGLDHLIRKPRSVTVDEGPTGLTSMEVVDDEGQKQIVKLTEPLMLPPPARAPAR</sequence>
<dbReference type="OrthoDB" id="7428502at2"/>
<dbReference type="EMBL" id="CCAZ020000003">
    <property type="protein sequence ID" value="CEG10469.1"/>
    <property type="molecule type" value="Genomic_DNA"/>
</dbReference>
<reference evidence="1 2" key="1">
    <citation type="journal article" date="2014" name="Genome Announc.">
        <title>Genome Sequence of Afipia felis Strain 76713, Isolated in Hospital Water Using an Amoeba Co-Culture Procedure.</title>
        <authorList>
            <person name="Benamar S."/>
            <person name="La Scola B."/>
            <person name="Croce O."/>
        </authorList>
    </citation>
    <scope>NUCLEOTIDE SEQUENCE [LARGE SCALE GENOMIC DNA]</scope>
    <source>
        <strain evidence="1 2">76713</strain>
    </source>
</reference>
<accession>A0A090MWA3</accession>
<evidence type="ECO:0000313" key="2">
    <source>
        <dbReference type="Proteomes" id="UP000035762"/>
    </source>
</evidence>
<dbReference type="STRING" id="1035.BN961_03909"/>
<dbReference type="RefSeq" id="WP_006023629.1">
    <property type="nucleotide sequence ID" value="NZ_CCAZ020000003.1"/>
</dbReference>
<organism evidence="1 2">
    <name type="scientific">Afipia felis</name>
    <name type="common">Cat scratch disease bacillus</name>
    <dbReference type="NCBI Taxonomy" id="1035"/>
    <lineage>
        <taxon>Bacteria</taxon>
        <taxon>Pseudomonadati</taxon>
        <taxon>Pseudomonadota</taxon>
        <taxon>Alphaproteobacteria</taxon>
        <taxon>Hyphomicrobiales</taxon>
        <taxon>Nitrobacteraceae</taxon>
        <taxon>Afipia</taxon>
    </lineage>
</organism>